<evidence type="ECO:0000256" key="3">
    <source>
        <dbReference type="ARBA" id="ARBA00022801"/>
    </source>
</evidence>
<dbReference type="Pfam" id="PF03575">
    <property type="entry name" value="Peptidase_S51"/>
    <property type="match status" value="1"/>
</dbReference>
<organism evidence="5 6">
    <name type="scientific">Virgibacillus kekensis</name>
    <dbReference type="NCBI Taxonomy" id="202261"/>
    <lineage>
        <taxon>Bacteria</taxon>
        <taxon>Bacillati</taxon>
        <taxon>Bacillota</taxon>
        <taxon>Bacilli</taxon>
        <taxon>Bacillales</taxon>
        <taxon>Bacillaceae</taxon>
        <taxon>Virgibacillus</taxon>
    </lineage>
</organism>
<dbReference type="Proteomes" id="UP001595989">
    <property type="component" value="Unassembled WGS sequence"/>
</dbReference>
<evidence type="ECO:0000256" key="4">
    <source>
        <dbReference type="ARBA" id="ARBA00022825"/>
    </source>
</evidence>
<evidence type="ECO:0000256" key="2">
    <source>
        <dbReference type="ARBA" id="ARBA00022670"/>
    </source>
</evidence>
<evidence type="ECO:0000313" key="5">
    <source>
        <dbReference type="EMBL" id="MFC4560151.1"/>
    </source>
</evidence>
<accession>A0ABV9DPN4</accession>
<dbReference type="RefSeq" id="WP_390299727.1">
    <property type="nucleotide sequence ID" value="NZ_JBHSFU010000015.1"/>
</dbReference>
<comment type="caution">
    <text evidence="5">The sequence shown here is derived from an EMBL/GenBank/DDBJ whole genome shotgun (WGS) entry which is preliminary data.</text>
</comment>
<dbReference type="PANTHER" id="PTHR20842:SF0">
    <property type="entry name" value="ALPHA-ASPARTYL DIPEPTIDASE"/>
    <property type="match status" value="1"/>
</dbReference>
<keyword evidence="6" id="KW-1185">Reference proteome</keyword>
<dbReference type="EMBL" id="JBHSFU010000015">
    <property type="protein sequence ID" value="MFC4560151.1"/>
    <property type="molecule type" value="Genomic_DNA"/>
</dbReference>
<proteinExistence type="inferred from homology"/>
<keyword evidence="4" id="KW-0720">Serine protease</keyword>
<dbReference type="Gene3D" id="3.40.50.880">
    <property type="match status" value="1"/>
</dbReference>
<evidence type="ECO:0000256" key="1">
    <source>
        <dbReference type="ARBA" id="ARBA00006534"/>
    </source>
</evidence>
<name>A0ABV9DPN4_9BACI</name>
<keyword evidence="3" id="KW-0378">Hydrolase</keyword>
<keyword evidence="2" id="KW-0645">Protease</keyword>
<sequence>MNLFLSGGGNKEESETIDKEFVNRLDIEKPMLYIPIAMKGGIPYEDCYKWATSVFEPLGISDITMWTGLNGRSQDDLQQFLAIYIGGGNTFNLLHDLRKTNFDKLLMNFITKGGAVYGGSAGAIILGTDIMTCAHMDPNEPGLVDTQGLGRVGPYSIWCHYEEENDRLIDSFIKEYRQPIIALPEATGVFVSDAFVKVIGKSSAYRFDGKTKKSVRPGESFSY</sequence>
<protein>
    <submittedName>
        <fullName evidence="5">Type 1 glutamine amidotransferase-like domain-containing protein</fullName>
    </submittedName>
</protein>
<evidence type="ECO:0000313" key="6">
    <source>
        <dbReference type="Proteomes" id="UP001595989"/>
    </source>
</evidence>
<gene>
    <name evidence="5" type="ORF">ACFO3D_18495</name>
</gene>
<dbReference type="PANTHER" id="PTHR20842">
    <property type="entry name" value="PROTEASE S51 ALPHA-ASPARTYL DIPEPTIDASE"/>
    <property type="match status" value="1"/>
</dbReference>
<dbReference type="SUPFAM" id="SSF52317">
    <property type="entry name" value="Class I glutamine amidotransferase-like"/>
    <property type="match status" value="1"/>
</dbReference>
<dbReference type="InterPro" id="IPR029062">
    <property type="entry name" value="Class_I_gatase-like"/>
</dbReference>
<reference evidence="6" key="1">
    <citation type="journal article" date="2019" name="Int. J. Syst. Evol. Microbiol.">
        <title>The Global Catalogue of Microorganisms (GCM) 10K type strain sequencing project: providing services to taxonomists for standard genome sequencing and annotation.</title>
        <authorList>
            <consortium name="The Broad Institute Genomics Platform"/>
            <consortium name="The Broad Institute Genome Sequencing Center for Infectious Disease"/>
            <person name="Wu L."/>
            <person name="Ma J."/>
        </authorList>
    </citation>
    <scope>NUCLEOTIDE SEQUENCE [LARGE SCALE GENOMIC DNA]</scope>
    <source>
        <strain evidence="6">CGMCC 4.7426</strain>
    </source>
</reference>
<dbReference type="InterPro" id="IPR005320">
    <property type="entry name" value="Peptidase_S51"/>
</dbReference>
<comment type="similarity">
    <text evidence="1">Belongs to the peptidase S51 family.</text>
</comment>